<dbReference type="PANTHER" id="PTHR48073">
    <property type="entry name" value="O-SUCCINYLBENZOATE SYNTHASE-RELATED"/>
    <property type="match status" value="1"/>
</dbReference>
<comment type="cofactor">
    <cofactor evidence="1">
        <name>a divalent metal cation</name>
        <dbReference type="ChEBI" id="CHEBI:60240"/>
    </cofactor>
</comment>
<dbReference type="InterPro" id="IPR010197">
    <property type="entry name" value="OSBS/NAAAR"/>
</dbReference>
<evidence type="ECO:0000313" key="9">
    <source>
        <dbReference type="Proteomes" id="UP000838102"/>
    </source>
</evidence>
<evidence type="ECO:0000313" key="8">
    <source>
        <dbReference type="EMBL" id="CAH1854122.1"/>
    </source>
</evidence>
<protein>
    <recommendedName>
        <fullName evidence="5 6">o-succinylbenzoate synthase</fullName>
        <ecNumber evidence="5 6">4.2.1.113</ecNumber>
    </recommendedName>
</protein>
<dbReference type="InterPro" id="IPR013341">
    <property type="entry name" value="Mandelate_racemase_N_dom"/>
</dbReference>
<organism evidence="8 9">
    <name type="scientific">Convivina praedatoris</name>
    <dbReference type="NCBI Taxonomy" id="2880963"/>
    <lineage>
        <taxon>Bacteria</taxon>
        <taxon>Bacillati</taxon>
        <taxon>Bacillota</taxon>
        <taxon>Bacilli</taxon>
        <taxon>Lactobacillales</taxon>
        <taxon>Lactobacillaceae</taxon>
        <taxon>Convivina</taxon>
    </lineage>
</organism>
<accession>A0ABM9D1I2</accession>
<keyword evidence="2" id="KW-0479">Metal-binding</keyword>
<dbReference type="EMBL" id="CAKOEU010000003">
    <property type="protein sequence ID" value="CAH1854122.1"/>
    <property type="molecule type" value="Genomic_DNA"/>
</dbReference>
<dbReference type="Proteomes" id="UP000838102">
    <property type="component" value="Unassembled WGS sequence"/>
</dbReference>
<keyword evidence="4 8" id="KW-0456">Lyase</keyword>
<dbReference type="InterPro" id="IPR029017">
    <property type="entry name" value="Enolase-like_N"/>
</dbReference>
<dbReference type="Pfam" id="PF13378">
    <property type="entry name" value="MR_MLE_C"/>
    <property type="match status" value="1"/>
</dbReference>
<name>A0ABM9D1I2_9LACO</name>
<evidence type="ECO:0000256" key="2">
    <source>
        <dbReference type="ARBA" id="ARBA00022723"/>
    </source>
</evidence>
<dbReference type="Gene3D" id="3.30.390.10">
    <property type="entry name" value="Enolase-like, N-terminal domain"/>
    <property type="match status" value="1"/>
</dbReference>
<dbReference type="SFLD" id="SFLDS00001">
    <property type="entry name" value="Enolase"/>
    <property type="match status" value="1"/>
</dbReference>
<dbReference type="InterPro" id="IPR013342">
    <property type="entry name" value="Mandelate_racemase_C"/>
</dbReference>
<evidence type="ECO:0000256" key="5">
    <source>
        <dbReference type="ARBA" id="ARBA00029491"/>
    </source>
</evidence>
<dbReference type="InterPro" id="IPR036849">
    <property type="entry name" value="Enolase-like_C_sf"/>
</dbReference>
<dbReference type="InterPro" id="IPR029065">
    <property type="entry name" value="Enolase_C-like"/>
</dbReference>
<dbReference type="SMART" id="SM00922">
    <property type="entry name" value="MR_MLE"/>
    <property type="match status" value="1"/>
</dbReference>
<dbReference type="Pfam" id="PF02746">
    <property type="entry name" value="MR_MLE_N"/>
    <property type="match status" value="1"/>
</dbReference>
<keyword evidence="3" id="KW-0460">Magnesium</keyword>
<dbReference type="GO" id="GO:0043748">
    <property type="term" value="F:O-succinylbenzoate synthase activity"/>
    <property type="evidence" value="ECO:0007669"/>
    <property type="project" value="UniProtKB-EC"/>
</dbReference>
<dbReference type="SFLD" id="SFLDF00009">
    <property type="entry name" value="o-succinylbenzoate_synthase"/>
    <property type="match status" value="1"/>
</dbReference>
<dbReference type="SUPFAM" id="SSF51604">
    <property type="entry name" value="Enolase C-terminal domain-like"/>
    <property type="match status" value="1"/>
</dbReference>
<comment type="caution">
    <text evidence="8">The sequence shown here is derived from an EMBL/GenBank/DDBJ whole genome shotgun (WGS) entry which is preliminary data.</text>
</comment>
<proteinExistence type="predicted"/>
<dbReference type="SUPFAM" id="SSF54826">
    <property type="entry name" value="Enolase N-terminal domain-like"/>
    <property type="match status" value="1"/>
</dbReference>
<dbReference type="EC" id="4.2.1.113" evidence="5 6"/>
<dbReference type="PANTHER" id="PTHR48073:SF5">
    <property type="entry name" value="O-SUCCINYLBENZOATE SYNTHASE"/>
    <property type="match status" value="1"/>
</dbReference>
<reference evidence="8" key="1">
    <citation type="submission" date="2022-03" db="EMBL/GenBank/DDBJ databases">
        <authorList>
            <person name="Hettiarachchi G."/>
        </authorList>
    </citation>
    <scope>NUCLEOTIDE SEQUENCE</scope>
    <source>
        <strain evidence="8">LMG 32447</strain>
    </source>
</reference>
<dbReference type="Gene3D" id="3.20.20.120">
    <property type="entry name" value="Enolase-like C-terminal domain"/>
    <property type="match status" value="1"/>
</dbReference>
<keyword evidence="9" id="KW-1185">Reference proteome</keyword>
<sequence length="378" mass="41497">MYQIQSIRLIPVALPLVNQFVTAQAQLVKRPLTLVEMTVWDTVTNTMVTGYGEVQSFSTPNYASEIQNNSLWAIEKWLGPQLLGKSIANPQEFEIQLNQVIPSYSFAKAGLALAFWDCVGKLKGQSLAQMLGGQISTVAVGIAIGQQETWAKTTEAVIGAIEQGYGRIKLKIAGQNWQFNELIELINHFPNQDFSLDANASLSWEQGIALQKLPENVKFVEQPFANGDFIEHAHLQKKLRIALSLDESVNHLTDVKTMIACRSARLLTLKIGKIGGLLAAQEAIDLLKKGQLQAWVGGMFTSGLGRSADLALASCLPNAYPADISDTKRYFQYDLIQEKLTVQQGNIAVPQQAGLGVSINWHNVSKAQYSAEIKIASK</sequence>
<gene>
    <name evidence="8" type="primary">menC</name>
    <name evidence="8" type="ORF">LMG032447_00797</name>
</gene>
<evidence type="ECO:0000256" key="1">
    <source>
        <dbReference type="ARBA" id="ARBA00001968"/>
    </source>
</evidence>
<evidence type="ECO:0000259" key="7">
    <source>
        <dbReference type="SMART" id="SM00922"/>
    </source>
</evidence>
<dbReference type="SFLD" id="SFLDG00180">
    <property type="entry name" value="muconate_cycloisomerase"/>
    <property type="match status" value="1"/>
</dbReference>
<evidence type="ECO:0000256" key="6">
    <source>
        <dbReference type="NCBIfam" id="TIGR01928"/>
    </source>
</evidence>
<dbReference type="NCBIfam" id="TIGR01928">
    <property type="entry name" value="menC_lowGC_arch"/>
    <property type="match status" value="1"/>
</dbReference>
<evidence type="ECO:0000256" key="3">
    <source>
        <dbReference type="ARBA" id="ARBA00022842"/>
    </source>
</evidence>
<feature type="domain" description="Mandelate racemase/muconate lactonizing enzyme C-terminal" evidence="7">
    <location>
        <begin position="150"/>
        <end position="242"/>
    </location>
</feature>
<dbReference type="RefSeq" id="WP_248706209.1">
    <property type="nucleotide sequence ID" value="NZ_CAKOET010000003.1"/>
</dbReference>
<evidence type="ECO:0000256" key="4">
    <source>
        <dbReference type="ARBA" id="ARBA00023239"/>
    </source>
</evidence>